<protein>
    <recommendedName>
        <fullName evidence="5">DUF4005 domain-containing protein</fullName>
    </recommendedName>
</protein>
<dbReference type="InterPro" id="IPR000048">
    <property type="entry name" value="IQ_motif_EF-hand-BS"/>
</dbReference>
<comment type="similarity">
    <text evidence="2">Belongs to the IQD family.</text>
</comment>
<comment type="caution">
    <text evidence="3">The sequence shown here is derived from an EMBL/GenBank/DDBJ whole genome shotgun (WGS) entry which is preliminary data.</text>
</comment>
<dbReference type="CDD" id="cd23767">
    <property type="entry name" value="IQCD"/>
    <property type="match status" value="1"/>
</dbReference>
<dbReference type="PANTHER" id="PTHR32295">
    <property type="entry name" value="IQ-DOMAIN 5-RELATED"/>
    <property type="match status" value="1"/>
</dbReference>
<dbReference type="PANTHER" id="PTHR32295:SF281">
    <property type="entry name" value="PROTEIN IQ-DOMAIN 31"/>
    <property type="match status" value="1"/>
</dbReference>
<proteinExistence type="inferred from homology"/>
<dbReference type="PROSITE" id="PS50096">
    <property type="entry name" value="IQ"/>
    <property type="match status" value="1"/>
</dbReference>
<keyword evidence="1" id="KW-0112">Calmodulin-binding</keyword>
<accession>A0AAN7LR66</accession>
<evidence type="ECO:0000313" key="3">
    <source>
        <dbReference type="EMBL" id="KAK4785860.1"/>
    </source>
</evidence>
<dbReference type="GO" id="GO:0005516">
    <property type="term" value="F:calmodulin binding"/>
    <property type="evidence" value="ECO:0007669"/>
    <property type="project" value="UniProtKB-KW"/>
</dbReference>
<evidence type="ECO:0000256" key="1">
    <source>
        <dbReference type="ARBA" id="ARBA00022860"/>
    </source>
</evidence>
<dbReference type="EMBL" id="JAXQNO010000013">
    <property type="protein sequence ID" value="KAK4785860.1"/>
    <property type="molecule type" value="Genomic_DNA"/>
</dbReference>
<reference evidence="3 4" key="1">
    <citation type="journal article" date="2023" name="Hortic Res">
        <title>Pangenome of water caltrop reveals structural variations and asymmetric subgenome divergence after allopolyploidization.</title>
        <authorList>
            <person name="Zhang X."/>
            <person name="Chen Y."/>
            <person name="Wang L."/>
            <person name="Yuan Y."/>
            <person name="Fang M."/>
            <person name="Shi L."/>
            <person name="Lu R."/>
            <person name="Comes H.P."/>
            <person name="Ma Y."/>
            <person name="Chen Y."/>
            <person name="Huang G."/>
            <person name="Zhou Y."/>
            <person name="Zheng Z."/>
            <person name="Qiu Y."/>
        </authorList>
    </citation>
    <scope>NUCLEOTIDE SEQUENCE [LARGE SCALE GENOMIC DNA]</scope>
    <source>
        <strain evidence="3">F231</strain>
    </source>
</reference>
<evidence type="ECO:0008006" key="5">
    <source>
        <dbReference type="Google" id="ProtNLM"/>
    </source>
</evidence>
<dbReference type="Pfam" id="PF00612">
    <property type="entry name" value="IQ"/>
    <property type="match status" value="1"/>
</dbReference>
<gene>
    <name evidence="3" type="ORF">SAY86_002549</name>
</gene>
<evidence type="ECO:0000256" key="2">
    <source>
        <dbReference type="ARBA" id="ARBA00024341"/>
    </source>
</evidence>
<organism evidence="3 4">
    <name type="scientific">Trapa natans</name>
    <name type="common">Water chestnut</name>
    <dbReference type="NCBI Taxonomy" id="22666"/>
    <lineage>
        <taxon>Eukaryota</taxon>
        <taxon>Viridiplantae</taxon>
        <taxon>Streptophyta</taxon>
        <taxon>Embryophyta</taxon>
        <taxon>Tracheophyta</taxon>
        <taxon>Spermatophyta</taxon>
        <taxon>Magnoliopsida</taxon>
        <taxon>eudicotyledons</taxon>
        <taxon>Gunneridae</taxon>
        <taxon>Pentapetalae</taxon>
        <taxon>rosids</taxon>
        <taxon>malvids</taxon>
        <taxon>Myrtales</taxon>
        <taxon>Lythraceae</taxon>
        <taxon>Trapa</taxon>
    </lineage>
</organism>
<evidence type="ECO:0000313" key="4">
    <source>
        <dbReference type="Proteomes" id="UP001346149"/>
    </source>
</evidence>
<keyword evidence="4" id="KW-1185">Reference proteome</keyword>
<dbReference type="SMART" id="SM00015">
    <property type="entry name" value="IQ"/>
    <property type="match status" value="1"/>
</dbReference>
<sequence>MQYREKTPDQQAVVFIISLEDSDNMRLQEEATKVQAAFRGYLARRAFRTLKGIVRLQAFIGGHLVQRQAVVTLFCLQRIVKLQMIARTSNGSKHSTSQRRHSEKLWKNAIIHKLLVPFPSSVPLLLQYSPDYPNSKWEWLVRWTKSRFWVFVSQPKKNSVKVPSETSRCGN</sequence>
<name>A0AAN7LR66_TRANT</name>
<dbReference type="AlphaFoldDB" id="A0AAN7LR66"/>
<dbReference type="Proteomes" id="UP001346149">
    <property type="component" value="Unassembled WGS sequence"/>
</dbReference>